<dbReference type="InterPro" id="IPR023214">
    <property type="entry name" value="HAD_sf"/>
</dbReference>
<dbReference type="Gene3D" id="1.10.150.240">
    <property type="entry name" value="Putative phosphatase, domain 2"/>
    <property type="match status" value="1"/>
</dbReference>
<dbReference type="RefSeq" id="WP_146173264.1">
    <property type="nucleotide sequence ID" value="NZ_QAYE01000001.1"/>
</dbReference>
<reference evidence="1 2" key="1">
    <citation type="submission" date="2018-04" db="EMBL/GenBank/DDBJ databases">
        <title>Genomic Encyclopedia of Type Strains, Phase III (KMG-III): the genomes of soil and plant-associated and newly described type strains.</title>
        <authorList>
            <person name="Whitman W."/>
        </authorList>
    </citation>
    <scope>NUCLEOTIDE SEQUENCE [LARGE SCALE GENOMIC DNA]</scope>
    <source>
        <strain evidence="1 2">MA-olki</strain>
    </source>
</reference>
<dbReference type="GO" id="GO:0005829">
    <property type="term" value="C:cytosol"/>
    <property type="evidence" value="ECO:0007669"/>
    <property type="project" value="TreeGrafter"/>
</dbReference>
<dbReference type="SFLD" id="SFLDG01135">
    <property type="entry name" value="C1.5.6:_HAD__Beta-PGM__Phospha"/>
    <property type="match status" value="1"/>
</dbReference>
<name>A0A2T5UC36_9SPHN</name>
<dbReference type="InterPro" id="IPR041492">
    <property type="entry name" value="HAD_2"/>
</dbReference>
<dbReference type="SFLD" id="SFLDG01129">
    <property type="entry name" value="C1.5:_HAD__Beta-PGM__Phosphata"/>
    <property type="match status" value="1"/>
</dbReference>
<dbReference type="EMBL" id="QAYE01000001">
    <property type="protein sequence ID" value="PTW49058.1"/>
    <property type="molecule type" value="Genomic_DNA"/>
</dbReference>
<dbReference type="InterPro" id="IPR050155">
    <property type="entry name" value="HAD-like_hydrolase_sf"/>
</dbReference>
<dbReference type="GO" id="GO:0006281">
    <property type="term" value="P:DNA repair"/>
    <property type="evidence" value="ECO:0007669"/>
    <property type="project" value="TreeGrafter"/>
</dbReference>
<dbReference type="InterPro" id="IPR006439">
    <property type="entry name" value="HAD-SF_hydro_IA"/>
</dbReference>
<dbReference type="Proteomes" id="UP000244013">
    <property type="component" value="Unassembled WGS sequence"/>
</dbReference>
<dbReference type="NCBIfam" id="TIGR01509">
    <property type="entry name" value="HAD-SF-IA-v3"/>
    <property type="match status" value="1"/>
</dbReference>
<dbReference type="NCBIfam" id="TIGR01549">
    <property type="entry name" value="HAD-SF-IA-v1"/>
    <property type="match status" value="1"/>
</dbReference>
<sequence>MQIKAILFDIDGTLVDTNDMHVLAWEEAFATVGASFDRQAIHDQIGKGTDMLVPTLLPDADEAQQEKLGDTHGAIFKAKYLETAKPFAQAHDLLAHAHGLGQHVVLASSASEAELDHYIDLLDARDLIAATTSSDDVEKTKPAPDIFATALKKLPGIDPAEVIVVGDTPYDIEAAAKCGIAAVAVRSGKFNDEQLHAAGAIAIYDDVAALLAGYATSPLGR</sequence>
<dbReference type="InterPro" id="IPR023198">
    <property type="entry name" value="PGP-like_dom2"/>
</dbReference>
<comment type="caution">
    <text evidence="1">The sequence shown here is derived from an EMBL/GenBank/DDBJ whole genome shotgun (WGS) entry which is preliminary data.</text>
</comment>
<evidence type="ECO:0000313" key="1">
    <source>
        <dbReference type="EMBL" id="PTW49058.1"/>
    </source>
</evidence>
<dbReference type="InterPro" id="IPR036412">
    <property type="entry name" value="HAD-like_sf"/>
</dbReference>
<dbReference type="GO" id="GO:0008967">
    <property type="term" value="F:phosphoglycolate phosphatase activity"/>
    <property type="evidence" value="ECO:0007669"/>
    <property type="project" value="TreeGrafter"/>
</dbReference>
<gene>
    <name evidence="1" type="ORF">C8J25_101561</name>
</gene>
<organism evidence="1 2">
    <name type="scientific">Sphingomonas faeni</name>
    <dbReference type="NCBI Taxonomy" id="185950"/>
    <lineage>
        <taxon>Bacteria</taxon>
        <taxon>Pseudomonadati</taxon>
        <taxon>Pseudomonadota</taxon>
        <taxon>Alphaproteobacteria</taxon>
        <taxon>Sphingomonadales</taxon>
        <taxon>Sphingomonadaceae</taxon>
        <taxon>Sphingomonas</taxon>
    </lineage>
</organism>
<dbReference type="Pfam" id="PF13419">
    <property type="entry name" value="HAD_2"/>
    <property type="match status" value="1"/>
</dbReference>
<protein>
    <submittedName>
        <fullName evidence="1">HAD superfamily hydrolase (TIGR01509 family)/HAD superfamily hydrolase (TIGR01549 family)</fullName>
    </submittedName>
</protein>
<dbReference type="PANTHER" id="PTHR43434">
    <property type="entry name" value="PHOSPHOGLYCOLATE PHOSPHATASE"/>
    <property type="match status" value="1"/>
</dbReference>
<accession>A0A2T5UC36</accession>
<dbReference type="PANTHER" id="PTHR43434:SF16">
    <property type="entry name" value="BLL8046 PROTEIN"/>
    <property type="match status" value="1"/>
</dbReference>
<dbReference type="AlphaFoldDB" id="A0A2T5UC36"/>
<dbReference type="OrthoDB" id="9797743at2"/>
<dbReference type="GeneID" id="91004649"/>
<keyword evidence="1" id="KW-0378">Hydrolase</keyword>
<evidence type="ECO:0000313" key="2">
    <source>
        <dbReference type="Proteomes" id="UP000244013"/>
    </source>
</evidence>
<dbReference type="SFLD" id="SFLDS00003">
    <property type="entry name" value="Haloacid_Dehalogenase"/>
    <property type="match status" value="1"/>
</dbReference>
<dbReference type="Gene3D" id="3.40.50.1000">
    <property type="entry name" value="HAD superfamily/HAD-like"/>
    <property type="match status" value="1"/>
</dbReference>
<proteinExistence type="predicted"/>
<dbReference type="SUPFAM" id="SSF56784">
    <property type="entry name" value="HAD-like"/>
    <property type="match status" value="1"/>
</dbReference>